<dbReference type="GeneID" id="71989386"/>
<dbReference type="FunFam" id="2.40.70.10:FF:000115">
    <property type="entry name" value="Lysosomal aspartic protease"/>
    <property type="match status" value="1"/>
</dbReference>
<keyword evidence="2 7" id="KW-0645">Protease</keyword>
<reference evidence="10" key="2">
    <citation type="journal article" date="2022" name="Microb. Genom.">
        <title>A chromosome-scale genome assembly of the tomato pathogen Cladosporium fulvum reveals a compartmentalized genome architecture and the presence of a dispensable chromosome.</title>
        <authorList>
            <person name="Zaccaron A.Z."/>
            <person name="Chen L.H."/>
            <person name="Samaras A."/>
            <person name="Stergiopoulos I."/>
        </authorList>
    </citation>
    <scope>NUCLEOTIDE SEQUENCE</scope>
    <source>
        <strain evidence="10">Race5_Kim</strain>
    </source>
</reference>
<proteinExistence type="inferred from homology"/>
<dbReference type="AlphaFoldDB" id="A0A9Q8PH48"/>
<keyword evidence="11" id="KW-1185">Reference proteome</keyword>
<feature type="chain" id="PRO_5040222171" evidence="8">
    <location>
        <begin position="16"/>
        <end position="447"/>
    </location>
</feature>
<keyword evidence="4 7" id="KW-0378">Hydrolase</keyword>
<dbReference type="OrthoDB" id="660550at2759"/>
<dbReference type="InterPro" id="IPR001461">
    <property type="entry name" value="Aspartic_peptidase_A1"/>
</dbReference>
<evidence type="ECO:0000256" key="4">
    <source>
        <dbReference type="ARBA" id="ARBA00022801"/>
    </source>
</evidence>
<dbReference type="InterPro" id="IPR021109">
    <property type="entry name" value="Peptidase_aspartic_dom_sf"/>
</dbReference>
<dbReference type="CDD" id="cd05471">
    <property type="entry name" value="pepsin_like"/>
    <property type="match status" value="1"/>
</dbReference>
<comment type="similarity">
    <text evidence="1 7">Belongs to the peptidase A1 family.</text>
</comment>
<dbReference type="Pfam" id="PF00026">
    <property type="entry name" value="Asp"/>
    <property type="match status" value="1"/>
</dbReference>
<dbReference type="RefSeq" id="XP_047766734.1">
    <property type="nucleotide sequence ID" value="XM_047908656.1"/>
</dbReference>
<evidence type="ECO:0000259" key="9">
    <source>
        <dbReference type="PROSITE" id="PS51767"/>
    </source>
</evidence>
<evidence type="ECO:0000256" key="5">
    <source>
        <dbReference type="PIRSR" id="PIRSR601461-1"/>
    </source>
</evidence>
<sequence length="447" mass="47125">MKSAIILSLGAAALAAPRPESHTQGKSVPMNAKRSMIVTNEDGSVDYSGFLSMLRTTVRKYNNEMELPAAVENSKLNWKRADVPLVDQNQNGEDVLYYGDGDVSGQTFTFDFDTGSSDTFIPGPQCGMAQGCVGNTKYDESGQDEGNTTTITYGSGQVMGENYFDDVTVGGLKANRQNIISLTQAQGFSTSASDSLMGMGFGTIANSKQPPFWMTLLNQGKLSPSEFSFYLGRTQSGTQGNSLMTLAGRDSSRYTGAFTNLPVTRQGYWQVAVDGVAIGNGSALATEAGQGAIDTGTTAIIVPTAVLAQVVPQIPGAVPLPLSEAMTAIAYPCHSNPAASLVFGGKKFSINDLDFNLGPLDTSLGVSMASDPLTQIIQQIIQGLLGGLLGGSEPDIPANYCISSVIGADLIPGQEFYIIGDSFLKSWYSVYHYDSPSSAYVGLAKAV</sequence>
<evidence type="ECO:0000256" key="8">
    <source>
        <dbReference type="SAM" id="SignalP"/>
    </source>
</evidence>
<gene>
    <name evidence="10" type="ORF">CLAFUR5_09508</name>
</gene>
<evidence type="ECO:0000256" key="6">
    <source>
        <dbReference type="PIRSR" id="PIRSR601461-2"/>
    </source>
</evidence>
<evidence type="ECO:0000313" key="11">
    <source>
        <dbReference type="Proteomes" id="UP000756132"/>
    </source>
</evidence>
<accession>A0A9Q8PH48</accession>
<dbReference type="InterPro" id="IPR033121">
    <property type="entry name" value="PEPTIDASE_A1"/>
</dbReference>
<dbReference type="PRINTS" id="PR00792">
    <property type="entry name" value="PEPSIN"/>
</dbReference>
<dbReference type="KEGG" id="ffu:CLAFUR5_09508"/>
<dbReference type="PROSITE" id="PS51767">
    <property type="entry name" value="PEPTIDASE_A1"/>
    <property type="match status" value="1"/>
</dbReference>
<evidence type="ECO:0000256" key="1">
    <source>
        <dbReference type="ARBA" id="ARBA00007447"/>
    </source>
</evidence>
<name>A0A9Q8PH48_PASFU</name>
<feature type="active site" evidence="5">
    <location>
        <position position="294"/>
    </location>
</feature>
<dbReference type="PANTHER" id="PTHR47966:SF51">
    <property type="entry name" value="BETA-SITE APP-CLEAVING ENZYME, ISOFORM A-RELATED"/>
    <property type="match status" value="1"/>
</dbReference>
<protein>
    <submittedName>
        <fullName evidence="10">Aspartic protease</fullName>
    </submittedName>
</protein>
<evidence type="ECO:0000256" key="2">
    <source>
        <dbReference type="ARBA" id="ARBA00022670"/>
    </source>
</evidence>
<evidence type="ECO:0000256" key="7">
    <source>
        <dbReference type="RuleBase" id="RU000454"/>
    </source>
</evidence>
<dbReference type="PANTHER" id="PTHR47966">
    <property type="entry name" value="BETA-SITE APP-CLEAVING ENZYME, ISOFORM A-RELATED"/>
    <property type="match status" value="1"/>
</dbReference>
<dbReference type="InterPro" id="IPR001969">
    <property type="entry name" value="Aspartic_peptidase_AS"/>
</dbReference>
<keyword evidence="8" id="KW-0732">Signal</keyword>
<evidence type="ECO:0000256" key="3">
    <source>
        <dbReference type="ARBA" id="ARBA00022750"/>
    </source>
</evidence>
<feature type="disulfide bond" evidence="6">
    <location>
        <begin position="126"/>
        <end position="132"/>
    </location>
</feature>
<dbReference type="OMA" id="FMQYMRA"/>
<keyword evidence="3 7" id="KW-0064">Aspartyl protease</keyword>
<feature type="signal peptide" evidence="8">
    <location>
        <begin position="1"/>
        <end position="15"/>
    </location>
</feature>
<reference evidence="10" key="1">
    <citation type="submission" date="2021-12" db="EMBL/GenBank/DDBJ databases">
        <authorList>
            <person name="Zaccaron A."/>
            <person name="Stergiopoulos I."/>
        </authorList>
    </citation>
    <scope>NUCLEOTIDE SEQUENCE</scope>
    <source>
        <strain evidence="10">Race5_Kim</strain>
    </source>
</reference>
<dbReference type="EMBL" id="CP090171">
    <property type="protein sequence ID" value="UJO22368.1"/>
    <property type="molecule type" value="Genomic_DNA"/>
</dbReference>
<evidence type="ECO:0000313" key="10">
    <source>
        <dbReference type="EMBL" id="UJO22368.1"/>
    </source>
</evidence>
<dbReference type="GO" id="GO:0006508">
    <property type="term" value="P:proteolysis"/>
    <property type="evidence" value="ECO:0007669"/>
    <property type="project" value="UniProtKB-KW"/>
</dbReference>
<organism evidence="10 11">
    <name type="scientific">Passalora fulva</name>
    <name type="common">Tomato leaf mold</name>
    <name type="synonym">Cladosporium fulvum</name>
    <dbReference type="NCBI Taxonomy" id="5499"/>
    <lineage>
        <taxon>Eukaryota</taxon>
        <taxon>Fungi</taxon>
        <taxon>Dikarya</taxon>
        <taxon>Ascomycota</taxon>
        <taxon>Pezizomycotina</taxon>
        <taxon>Dothideomycetes</taxon>
        <taxon>Dothideomycetidae</taxon>
        <taxon>Mycosphaerellales</taxon>
        <taxon>Mycosphaerellaceae</taxon>
        <taxon>Fulvia</taxon>
    </lineage>
</organism>
<keyword evidence="6" id="KW-1015">Disulfide bond</keyword>
<feature type="active site" evidence="5">
    <location>
        <position position="113"/>
    </location>
</feature>
<feature type="domain" description="Peptidase A1" evidence="9">
    <location>
        <begin position="97"/>
        <end position="444"/>
    </location>
</feature>
<dbReference type="SUPFAM" id="SSF50630">
    <property type="entry name" value="Acid proteases"/>
    <property type="match status" value="1"/>
</dbReference>
<dbReference type="Gene3D" id="2.40.70.10">
    <property type="entry name" value="Acid Proteases"/>
    <property type="match status" value="2"/>
</dbReference>
<dbReference type="GO" id="GO:0004190">
    <property type="term" value="F:aspartic-type endopeptidase activity"/>
    <property type="evidence" value="ECO:0007669"/>
    <property type="project" value="UniProtKB-KW"/>
</dbReference>
<dbReference type="Proteomes" id="UP000756132">
    <property type="component" value="Chromosome 9"/>
</dbReference>
<dbReference type="PROSITE" id="PS00141">
    <property type="entry name" value="ASP_PROTEASE"/>
    <property type="match status" value="2"/>
</dbReference>
<dbReference type="InterPro" id="IPR034164">
    <property type="entry name" value="Pepsin-like_dom"/>
</dbReference>